<comment type="caution">
    <text evidence="3">The sequence shown here is derived from an EMBL/GenBank/DDBJ whole genome shotgun (WGS) entry which is preliminary data.</text>
</comment>
<dbReference type="PROSITE" id="PS50097">
    <property type="entry name" value="BTB"/>
    <property type="match status" value="1"/>
</dbReference>
<name>A0A428R2W7_9HYPO</name>
<dbReference type="InterPro" id="IPR011333">
    <property type="entry name" value="SKP1/BTB/POZ_sf"/>
</dbReference>
<protein>
    <recommendedName>
        <fullName evidence="2">BTB domain-containing protein</fullName>
    </recommendedName>
</protein>
<dbReference type="InterPro" id="IPR000210">
    <property type="entry name" value="BTB/POZ_dom"/>
</dbReference>
<dbReference type="OrthoDB" id="6359816at2759"/>
<evidence type="ECO:0000313" key="4">
    <source>
        <dbReference type="Proteomes" id="UP000288168"/>
    </source>
</evidence>
<dbReference type="EMBL" id="NKCI01000005">
    <property type="protein sequence ID" value="RSL71880.1"/>
    <property type="molecule type" value="Genomic_DNA"/>
</dbReference>
<dbReference type="Proteomes" id="UP000288168">
    <property type="component" value="Unassembled WGS sequence"/>
</dbReference>
<keyword evidence="4" id="KW-1185">Reference proteome</keyword>
<sequence>MAPTWEAEKLPTDSLCATSSYASLHNLLSSGAYSDMTIRCQGREFKTHRAIVCSQSSFFEKALGSNFKEGESGIVDLPEDDPKTVESFLEFLYTGTFSVGGFDPNTVLEAAEVTNKQALERLNCPPGSSKYTSVSQSGRPNAKAKQQTPVGGLRWSPYAFKGSAVPTEKNQAPTRRSIMKKSARVYVLADKYDVPALRLLARDRFFETGKKLLGLTKWWLTATWDDTAFFSDIVKTIYDNTSEQDPLRKALHMFVGMKTEDDILKKRMREEMTLNGELAVGVVDYLTQAKQSDVILG</sequence>
<reference evidence="3 4" key="1">
    <citation type="submission" date="2017-06" db="EMBL/GenBank/DDBJ databases">
        <title>Comparative genomic analysis of Ambrosia Fusariam Clade fungi.</title>
        <authorList>
            <person name="Stajich J.E."/>
            <person name="Carrillo J."/>
            <person name="Kijimoto T."/>
            <person name="Eskalen A."/>
            <person name="O'Donnell K."/>
            <person name="Kasson M."/>
        </authorList>
    </citation>
    <scope>NUCLEOTIDE SEQUENCE [LARGE SCALE GENOMIC DNA]</scope>
    <source>
        <strain evidence="3 4">NRRL62584</strain>
    </source>
</reference>
<dbReference type="SMART" id="SM00225">
    <property type="entry name" value="BTB"/>
    <property type="match status" value="1"/>
</dbReference>
<evidence type="ECO:0000259" key="2">
    <source>
        <dbReference type="PROSITE" id="PS50097"/>
    </source>
</evidence>
<accession>A0A428R2W7</accession>
<organism evidence="3 4">
    <name type="scientific">Fusarium duplospermum</name>
    <dbReference type="NCBI Taxonomy" id="1325734"/>
    <lineage>
        <taxon>Eukaryota</taxon>
        <taxon>Fungi</taxon>
        <taxon>Dikarya</taxon>
        <taxon>Ascomycota</taxon>
        <taxon>Pezizomycotina</taxon>
        <taxon>Sordariomycetes</taxon>
        <taxon>Hypocreomycetidae</taxon>
        <taxon>Hypocreales</taxon>
        <taxon>Nectriaceae</taxon>
        <taxon>Fusarium</taxon>
        <taxon>Fusarium solani species complex</taxon>
    </lineage>
</organism>
<feature type="region of interest" description="Disordered" evidence="1">
    <location>
        <begin position="127"/>
        <end position="150"/>
    </location>
</feature>
<dbReference type="CDD" id="cd18186">
    <property type="entry name" value="BTB_POZ_ZBTB_KLHL-like"/>
    <property type="match status" value="1"/>
</dbReference>
<evidence type="ECO:0000313" key="3">
    <source>
        <dbReference type="EMBL" id="RSL71880.1"/>
    </source>
</evidence>
<gene>
    <name evidence="3" type="ORF">CEP54_001184</name>
</gene>
<evidence type="ECO:0000256" key="1">
    <source>
        <dbReference type="SAM" id="MobiDB-lite"/>
    </source>
</evidence>
<dbReference type="SUPFAM" id="SSF54695">
    <property type="entry name" value="POZ domain"/>
    <property type="match status" value="1"/>
</dbReference>
<dbReference type="AlphaFoldDB" id="A0A428R2W7"/>
<proteinExistence type="predicted"/>
<dbReference type="Gene3D" id="3.30.710.10">
    <property type="entry name" value="Potassium Channel Kv1.1, Chain A"/>
    <property type="match status" value="1"/>
</dbReference>
<dbReference type="PANTHER" id="PTHR47843">
    <property type="entry name" value="BTB DOMAIN-CONTAINING PROTEIN-RELATED"/>
    <property type="match status" value="1"/>
</dbReference>
<dbReference type="STRING" id="1325734.A0A428R2W7"/>
<dbReference type="Pfam" id="PF00651">
    <property type="entry name" value="BTB"/>
    <property type="match status" value="1"/>
</dbReference>
<feature type="domain" description="BTB" evidence="2">
    <location>
        <begin position="34"/>
        <end position="101"/>
    </location>
</feature>
<dbReference type="PANTHER" id="PTHR47843:SF5">
    <property type="entry name" value="BTB_POZ DOMAIN PROTEIN"/>
    <property type="match status" value="1"/>
</dbReference>
<feature type="compositionally biased region" description="Polar residues" evidence="1">
    <location>
        <begin position="129"/>
        <end position="149"/>
    </location>
</feature>